<dbReference type="EMBL" id="JACASE010000011">
    <property type="protein sequence ID" value="KAF6427874.1"/>
    <property type="molecule type" value="Genomic_DNA"/>
</dbReference>
<evidence type="ECO:0000313" key="2">
    <source>
        <dbReference type="Proteomes" id="UP000593571"/>
    </source>
</evidence>
<sequence>MTLTCSIRPTKCLGDRGWGCSSKVGATFKAWIHASPLTSGGGPHTELFPCSSSETAQGKHCCKAGLLPRPAAFTSSQAQSLTVLSWRNAKETRSKNFVRNAESSEFCYNLLNAYIALTFEDL</sequence>
<keyword evidence="2" id="KW-1185">Reference proteome</keyword>
<dbReference type="AlphaFoldDB" id="A0A7J8DXH4"/>
<organism evidence="1 2">
    <name type="scientific">Rousettus aegyptiacus</name>
    <name type="common">Egyptian fruit bat</name>
    <name type="synonym">Pteropus aegyptiacus</name>
    <dbReference type="NCBI Taxonomy" id="9407"/>
    <lineage>
        <taxon>Eukaryota</taxon>
        <taxon>Metazoa</taxon>
        <taxon>Chordata</taxon>
        <taxon>Craniata</taxon>
        <taxon>Vertebrata</taxon>
        <taxon>Euteleostomi</taxon>
        <taxon>Mammalia</taxon>
        <taxon>Eutheria</taxon>
        <taxon>Laurasiatheria</taxon>
        <taxon>Chiroptera</taxon>
        <taxon>Yinpterochiroptera</taxon>
        <taxon>Pteropodoidea</taxon>
        <taxon>Pteropodidae</taxon>
        <taxon>Rousettinae</taxon>
        <taxon>Rousettus</taxon>
    </lineage>
</organism>
<reference evidence="1 2" key="1">
    <citation type="journal article" date="2020" name="Nature">
        <title>Six reference-quality genomes reveal evolution of bat adaptations.</title>
        <authorList>
            <person name="Jebb D."/>
            <person name="Huang Z."/>
            <person name="Pippel M."/>
            <person name="Hughes G.M."/>
            <person name="Lavrichenko K."/>
            <person name="Devanna P."/>
            <person name="Winkler S."/>
            <person name="Jermiin L.S."/>
            <person name="Skirmuntt E.C."/>
            <person name="Katzourakis A."/>
            <person name="Burkitt-Gray L."/>
            <person name="Ray D.A."/>
            <person name="Sullivan K.A.M."/>
            <person name="Roscito J.G."/>
            <person name="Kirilenko B.M."/>
            <person name="Davalos L.M."/>
            <person name="Corthals A.P."/>
            <person name="Power M.L."/>
            <person name="Jones G."/>
            <person name="Ransome R.D."/>
            <person name="Dechmann D.K.N."/>
            <person name="Locatelli A.G."/>
            <person name="Puechmaille S.J."/>
            <person name="Fedrigo O."/>
            <person name="Jarvis E.D."/>
            <person name="Hiller M."/>
            <person name="Vernes S.C."/>
            <person name="Myers E.W."/>
            <person name="Teeling E.C."/>
        </authorList>
    </citation>
    <scope>NUCLEOTIDE SEQUENCE [LARGE SCALE GENOMIC DNA]</scope>
    <source>
        <strain evidence="1">MRouAeg1</strain>
        <tissue evidence="1">Muscle</tissue>
    </source>
</reference>
<evidence type="ECO:0000313" key="1">
    <source>
        <dbReference type="EMBL" id="KAF6427874.1"/>
    </source>
</evidence>
<gene>
    <name evidence="1" type="ORF">HJG63_008358</name>
</gene>
<comment type="caution">
    <text evidence="1">The sequence shown here is derived from an EMBL/GenBank/DDBJ whole genome shotgun (WGS) entry which is preliminary data.</text>
</comment>
<dbReference type="Proteomes" id="UP000593571">
    <property type="component" value="Unassembled WGS sequence"/>
</dbReference>
<proteinExistence type="predicted"/>
<protein>
    <submittedName>
        <fullName evidence="1">Uncharacterized protein</fullName>
    </submittedName>
</protein>
<accession>A0A7J8DXH4</accession>
<name>A0A7J8DXH4_ROUAE</name>